<dbReference type="GO" id="GO:0019068">
    <property type="term" value="P:virion assembly"/>
    <property type="evidence" value="ECO:0007669"/>
    <property type="project" value="InterPro"/>
</dbReference>
<gene>
    <name evidence="2" type="ORF">LYPA_23C010525</name>
</gene>
<protein>
    <recommendedName>
        <fullName evidence="1">Core shell protein Gag P30 domain-containing protein</fullName>
    </recommendedName>
</protein>
<evidence type="ECO:0000259" key="1">
    <source>
        <dbReference type="Pfam" id="PF02093"/>
    </source>
</evidence>
<name>A0A485NTQ6_LYNPA</name>
<dbReference type="AlphaFoldDB" id="A0A485NTQ6"/>
<keyword evidence="3" id="KW-1185">Reference proteome</keyword>
<feature type="non-terminal residue" evidence="2">
    <location>
        <position position="1"/>
    </location>
</feature>
<feature type="domain" description="Core shell protein Gag P30" evidence="1">
    <location>
        <begin position="1"/>
        <end position="92"/>
    </location>
</feature>
<dbReference type="Proteomes" id="UP000386466">
    <property type="component" value="Unassembled WGS sequence"/>
</dbReference>
<proteinExistence type="predicted"/>
<dbReference type="InterPro" id="IPR003036">
    <property type="entry name" value="Gag_P30"/>
</dbReference>
<sequence>GIKPGAKKPTNMAKVSEVLQKPEENLADFYERLCEAFRVYTAFDPEAPENQCMVNAAFVGQAQSDIRQKLQKLEGFDGKNATKLLGIANNVFVN</sequence>
<dbReference type="EMBL" id="CAAGRJ010021231">
    <property type="protein sequence ID" value="VFV35478.1"/>
    <property type="molecule type" value="Genomic_DNA"/>
</dbReference>
<dbReference type="InterPro" id="IPR050462">
    <property type="entry name" value="Retroviral_Gag-Pol_poly"/>
</dbReference>
<organism evidence="2 3">
    <name type="scientific">Lynx pardinus</name>
    <name type="common">Iberian lynx</name>
    <name type="synonym">Felis pardina</name>
    <dbReference type="NCBI Taxonomy" id="191816"/>
    <lineage>
        <taxon>Eukaryota</taxon>
        <taxon>Metazoa</taxon>
        <taxon>Chordata</taxon>
        <taxon>Craniata</taxon>
        <taxon>Vertebrata</taxon>
        <taxon>Euteleostomi</taxon>
        <taxon>Mammalia</taxon>
        <taxon>Eutheria</taxon>
        <taxon>Laurasiatheria</taxon>
        <taxon>Carnivora</taxon>
        <taxon>Feliformia</taxon>
        <taxon>Felidae</taxon>
        <taxon>Felinae</taxon>
        <taxon>Lynx</taxon>
    </lineage>
</organism>
<evidence type="ECO:0000313" key="3">
    <source>
        <dbReference type="Proteomes" id="UP000386466"/>
    </source>
</evidence>
<reference evidence="2 3" key="1">
    <citation type="submission" date="2019-01" db="EMBL/GenBank/DDBJ databases">
        <authorList>
            <person name="Alioto T."/>
            <person name="Alioto T."/>
        </authorList>
    </citation>
    <scope>NUCLEOTIDE SEQUENCE [LARGE SCALE GENOMIC DNA]</scope>
</reference>
<dbReference type="PANTHER" id="PTHR33166">
    <property type="entry name" value="GAG_P30 DOMAIN-CONTAINING PROTEIN"/>
    <property type="match status" value="1"/>
</dbReference>
<dbReference type="Pfam" id="PF02093">
    <property type="entry name" value="Gag_p30"/>
    <property type="match status" value="1"/>
</dbReference>
<accession>A0A485NTQ6</accession>
<evidence type="ECO:0000313" key="2">
    <source>
        <dbReference type="EMBL" id="VFV35478.1"/>
    </source>
</evidence>